<dbReference type="Proteomes" id="UP000186817">
    <property type="component" value="Unassembled WGS sequence"/>
</dbReference>
<dbReference type="AlphaFoldDB" id="A0A1Q9ES15"/>
<reference evidence="1 2" key="1">
    <citation type="submission" date="2016-02" db="EMBL/GenBank/DDBJ databases">
        <title>Genome analysis of coral dinoflagellate symbionts highlights evolutionary adaptations to a symbiotic lifestyle.</title>
        <authorList>
            <person name="Aranda M."/>
            <person name="Li Y."/>
            <person name="Liew Y.J."/>
            <person name="Baumgarten S."/>
            <person name="Simakov O."/>
            <person name="Wilson M."/>
            <person name="Piel J."/>
            <person name="Ashoor H."/>
            <person name="Bougouffa S."/>
            <person name="Bajic V.B."/>
            <person name="Ryu T."/>
            <person name="Ravasi T."/>
            <person name="Bayer T."/>
            <person name="Micklem G."/>
            <person name="Kim H."/>
            <person name="Bhak J."/>
            <person name="Lajeunesse T.C."/>
            <person name="Voolstra C.R."/>
        </authorList>
    </citation>
    <scope>NUCLEOTIDE SEQUENCE [LARGE SCALE GENOMIC DNA]</scope>
    <source>
        <strain evidence="1 2">CCMP2467</strain>
    </source>
</reference>
<gene>
    <name evidence="1" type="ORF">AK812_SmicGene6116</name>
</gene>
<sequence>MGLATSPKLWKSMHDFLRRTHPTIHLAEINDDLVDFFNSVASPGEMACRHLVVGPVDEAVALKKKGDAHSGVVELGGVPIVPEDGKWVLVYCPLGWECSADAPWELCLDEVSAAVP</sequence>
<proteinExistence type="predicted"/>
<evidence type="ECO:0000313" key="1">
    <source>
        <dbReference type="EMBL" id="OLQ10224.1"/>
    </source>
</evidence>
<accession>A0A1Q9ES15</accession>
<name>A0A1Q9ES15_SYMMI</name>
<protein>
    <submittedName>
        <fullName evidence="1">Uncharacterized protein</fullName>
    </submittedName>
</protein>
<dbReference type="EMBL" id="LSRX01000082">
    <property type="protein sequence ID" value="OLQ10224.1"/>
    <property type="molecule type" value="Genomic_DNA"/>
</dbReference>
<keyword evidence="2" id="KW-1185">Reference proteome</keyword>
<organism evidence="1 2">
    <name type="scientific">Symbiodinium microadriaticum</name>
    <name type="common">Dinoflagellate</name>
    <name type="synonym">Zooxanthella microadriatica</name>
    <dbReference type="NCBI Taxonomy" id="2951"/>
    <lineage>
        <taxon>Eukaryota</taxon>
        <taxon>Sar</taxon>
        <taxon>Alveolata</taxon>
        <taxon>Dinophyceae</taxon>
        <taxon>Suessiales</taxon>
        <taxon>Symbiodiniaceae</taxon>
        <taxon>Symbiodinium</taxon>
    </lineage>
</organism>
<comment type="caution">
    <text evidence="1">The sequence shown here is derived from an EMBL/GenBank/DDBJ whole genome shotgun (WGS) entry which is preliminary data.</text>
</comment>
<evidence type="ECO:0000313" key="2">
    <source>
        <dbReference type="Proteomes" id="UP000186817"/>
    </source>
</evidence>